<reference evidence="1" key="1">
    <citation type="submission" date="2021-01" db="EMBL/GenBank/DDBJ databases">
        <authorList>
            <person name="Kaushik A."/>
        </authorList>
    </citation>
    <scope>NUCLEOTIDE SEQUENCE</scope>
    <source>
        <strain evidence="1">AG4-R118</strain>
    </source>
</reference>
<name>A0A8H3CHZ0_9AGAM</name>
<accession>A0A8H3CHZ0</accession>
<sequence length="74" mass="8125">MTVYPAGPAQMPPLDFDILLNSPQEPVEEVATTDETPTSPIKFYTDAYLYPDYSSQADRAVATRRTGTTKTPQG</sequence>
<evidence type="ECO:0000313" key="1">
    <source>
        <dbReference type="EMBL" id="CAE6482214.1"/>
    </source>
</evidence>
<evidence type="ECO:0000313" key="2">
    <source>
        <dbReference type="Proteomes" id="UP000663888"/>
    </source>
</evidence>
<dbReference type="AlphaFoldDB" id="A0A8H3CHZ0"/>
<dbReference type="Proteomes" id="UP000663888">
    <property type="component" value="Unassembled WGS sequence"/>
</dbReference>
<proteinExistence type="predicted"/>
<gene>
    <name evidence="1" type="ORF">RDB_LOCUS126477</name>
</gene>
<organism evidence="1 2">
    <name type="scientific">Rhizoctonia solani</name>
    <dbReference type="NCBI Taxonomy" id="456999"/>
    <lineage>
        <taxon>Eukaryota</taxon>
        <taxon>Fungi</taxon>
        <taxon>Dikarya</taxon>
        <taxon>Basidiomycota</taxon>
        <taxon>Agaricomycotina</taxon>
        <taxon>Agaricomycetes</taxon>
        <taxon>Cantharellales</taxon>
        <taxon>Ceratobasidiaceae</taxon>
        <taxon>Rhizoctonia</taxon>
    </lineage>
</organism>
<comment type="caution">
    <text evidence="1">The sequence shown here is derived from an EMBL/GenBank/DDBJ whole genome shotgun (WGS) entry which is preliminary data.</text>
</comment>
<protein>
    <submittedName>
        <fullName evidence="1">Uncharacterized protein</fullName>
    </submittedName>
</protein>
<dbReference type="EMBL" id="CAJMWX010001341">
    <property type="protein sequence ID" value="CAE6482214.1"/>
    <property type="molecule type" value="Genomic_DNA"/>
</dbReference>